<dbReference type="AlphaFoldDB" id="K1USX5"/>
<keyword evidence="1 4" id="KW-0489">Methyltransferase</keyword>
<accession>K1USX5</accession>
<dbReference type="Pfam" id="PF05175">
    <property type="entry name" value="MTS"/>
    <property type="match status" value="1"/>
</dbReference>
<dbReference type="SUPFAM" id="SSF53335">
    <property type="entry name" value="S-adenosyl-L-methionine-dependent methyltransferases"/>
    <property type="match status" value="1"/>
</dbReference>
<evidence type="ECO:0000256" key="2">
    <source>
        <dbReference type="ARBA" id="ARBA00022679"/>
    </source>
</evidence>
<dbReference type="GO" id="GO:0008757">
    <property type="term" value="F:S-adenosylmethionine-dependent methyltransferase activity"/>
    <property type="evidence" value="ECO:0007669"/>
    <property type="project" value="InterPro"/>
</dbReference>
<dbReference type="InterPro" id="IPR007848">
    <property type="entry name" value="Small_mtfrase_dom"/>
</dbReference>
<evidence type="ECO:0000259" key="3">
    <source>
        <dbReference type="Pfam" id="PF05175"/>
    </source>
</evidence>
<dbReference type="PANTHER" id="PTHR47816:SF4">
    <property type="entry name" value="RIBOSOMAL RNA SMALL SUBUNIT METHYLTRANSFERASE C"/>
    <property type="match status" value="1"/>
</dbReference>
<dbReference type="CDD" id="cd02440">
    <property type="entry name" value="AdoMet_MTases"/>
    <property type="match status" value="1"/>
</dbReference>
<organism evidence="4">
    <name type="scientific">human gut metagenome</name>
    <dbReference type="NCBI Taxonomy" id="408170"/>
    <lineage>
        <taxon>unclassified sequences</taxon>
        <taxon>metagenomes</taxon>
        <taxon>organismal metagenomes</taxon>
    </lineage>
</organism>
<dbReference type="InterPro" id="IPR029063">
    <property type="entry name" value="SAM-dependent_MTases_sf"/>
</dbReference>
<reference evidence="4" key="1">
    <citation type="journal article" date="2013" name="Environ. Microbiol.">
        <title>Microbiota from the distal guts of lean and obese adolescents exhibit partial functional redundancy besides clear differences in community structure.</title>
        <authorList>
            <person name="Ferrer M."/>
            <person name="Ruiz A."/>
            <person name="Lanza F."/>
            <person name="Haange S.B."/>
            <person name="Oberbach A."/>
            <person name="Till H."/>
            <person name="Bargiela R."/>
            <person name="Campoy C."/>
            <person name="Segura M.T."/>
            <person name="Richter M."/>
            <person name="von Bergen M."/>
            <person name="Seifert J."/>
            <person name="Suarez A."/>
        </authorList>
    </citation>
    <scope>NUCLEOTIDE SEQUENCE</scope>
</reference>
<proteinExistence type="predicted"/>
<feature type="domain" description="Methyltransferase small" evidence="3">
    <location>
        <begin position="37"/>
        <end position="201"/>
    </location>
</feature>
<dbReference type="PANTHER" id="PTHR47816">
    <property type="entry name" value="RIBOSOMAL RNA SMALL SUBUNIT METHYLTRANSFERASE C"/>
    <property type="match status" value="1"/>
</dbReference>
<dbReference type="GO" id="GO:0032259">
    <property type="term" value="P:methylation"/>
    <property type="evidence" value="ECO:0007669"/>
    <property type="project" value="UniProtKB-KW"/>
</dbReference>
<dbReference type="Gene3D" id="3.40.50.150">
    <property type="entry name" value="Vaccinia Virus protein VP39"/>
    <property type="match status" value="1"/>
</dbReference>
<protein>
    <submittedName>
        <fullName evidence="4">16S rRNA m(2)G 1207 methyltransferase</fullName>
    </submittedName>
</protein>
<evidence type="ECO:0000313" key="4">
    <source>
        <dbReference type="EMBL" id="EKC74601.1"/>
    </source>
</evidence>
<gene>
    <name evidence="4" type="ORF">OBE_01766</name>
</gene>
<comment type="caution">
    <text evidence="4">The sequence shown here is derived from an EMBL/GenBank/DDBJ whole genome shotgun (WGS) entry which is preliminary data.</text>
</comment>
<dbReference type="InterPro" id="IPR046977">
    <property type="entry name" value="RsmC/RlmG"/>
</dbReference>
<name>K1USX5_9ZZZZ</name>
<sequence length="204" mass="22847">MSFSLLEVIMGQYFTNDNSIPSKLVKTRAVVLNNSFIFYTDNGVFSKDGLDFGSRLLLENIPLTEIGESLLDVGCGYGVFGIILNKILGVKVTMCDVNRRALHLAEKNIKENKCSDCSVIESSCYQNVNSKYSTIITNPPIRAGKKVVYEILEGAKDYLLPGGRLFFVVRKEQGAKSIISDMQKIYNVEVLERKKGFFIIKCTF</sequence>
<evidence type="ECO:0000256" key="1">
    <source>
        <dbReference type="ARBA" id="ARBA00022603"/>
    </source>
</evidence>
<dbReference type="EMBL" id="AJWZ01001172">
    <property type="protein sequence ID" value="EKC74601.1"/>
    <property type="molecule type" value="Genomic_DNA"/>
</dbReference>
<keyword evidence="2 4" id="KW-0808">Transferase</keyword>